<dbReference type="AlphaFoldDB" id="A0A1I0QHE5"/>
<keyword evidence="2 7" id="KW-1003">Cell membrane</keyword>
<dbReference type="InterPro" id="IPR050093">
    <property type="entry name" value="ABC_SmlMolc_Importer"/>
</dbReference>
<evidence type="ECO:0000256" key="7">
    <source>
        <dbReference type="RuleBase" id="RU364083"/>
    </source>
</evidence>
<dbReference type="Gene3D" id="3.40.50.300">
    <property type="entry name" value="P-loop containing nucleotide triphosphate hydrolases"/>
    <property type="match status" value="1"/>
</dbReference>
<dbReference type="GO" id="GO:0016887">
    <property type="term" value="F:ATP hydrolysis activity"/>
    <property type="evidence" value="ECO:0007669"/>
    <property type="project" value="InterPro"/>
</dbReference>
<reference evidence="9 10" key="1">
    <citation type="submission" date="2016-10" db="EMBL/GenBank/DDBJ databases">
        <authorList>
            <person name="de Groot N.N."/>
        </authorList>
    </citation>
    <scope>NUCLEOTIDE SEQUENCE [LARGE SCALE GENOMIC DNA]</scope>
    <source>
        <strain evidence="9 10">DSM 29439</strain>
    </source>
</reference>
<protein>
    <recommendedName>
        <fullName evidence="7">Spermidine/putrescine import ATP-binding protein PotA</fullName>
        <ecNumber evidence="7">7.6.2.11</ecNumber>
    </recommendedName>
</protein>
<evidence type="ECO:0000313" key="9">
    <source>
        <dbReference type="EMBL" id="SEW26575.1"/>
    </source>
</evidence>
<dbReference type="SUPFAM" id="SSF50331">
    <property type="entry name" value="MOP-like"/>
    <property type="match status" value="1"/>
</dbReference>
<organism evidence="9 10">
    <name type="scientific">Aliiroseovarius sediminilitoris</name>
    <dbReference type="NCBI Taxonomy" id="1173584"/>
    <lineage>
        <taxon>Bacteria</taxon>
        <taxon>Pseudomonadati</taxon>
        <taxon>Pseudomonadota</taxon>
        <taxon>Alphaproteobacteria</taxon>
        <taxon>Rhodobacterales</taxon>
        <taxon>Paracoccaceae</taxon>
        <taxon>Aliiroseovarius</taxon>
    </lineage>
</organism>
<dbReference type="InterPro" id="IPR005893">
    <property type="entry name" value="PotA-like"/>
</dbReference>
<keyword evidence="10" id="KW-1185">Reference proteome</keyword>
<evidence type="ECO:0000256" key="6">
    <source>
        <dbReference type="ARBA" id="ARBA00023136"/>
    </source>
</evidence>
<keyword evidence="1 7" id="KW-0813">Transport</keyword>
<evidence type="ECO:0000256" key="1">
    <source>
        <dbReference type="ARBA" id="ARBA00022448"/>
    </source>
</evidence>
<evidence type="ECO:0000313" key="10">
    <source>
        <dbReference type="Proteomes" id="UP000199650"/>
    </source>
</evidence>
<dbReference type="InterPro" id="IPR003439">
    <property type="entry name" value="ABC_transporter-like_ATP-bd"/>
</dbReference>
<dbReference type="GO" id="GO:0043190">
    <property type="term" value="C:ATP-binding cassette (ABC) transporter complex"/>
    <property type="evidence" value="ECO:0007669"/>
    <property type="project" value="InterPro"/>
</dbReference>
<dbReference type="OrthoDB" id="9802264at2"/>
<dbReference type="InterPro" id="IPR013611">
    <property type="entry name" value="Transp-assoc_OB_typ2"/>
</dbReference>
<evidence type="ECO:0000256" key="3">
    <source>
        <dbReference type="ARBA" id="ARBA00022741"/>
    </source>
</evidence>
<evidence type="ECO:0000256" key="2">
    <source>
        <dbReference type="ARBA" id="ARBA00022475"/>
    </source>
</evidence>
<dbReference type="PANTHER" id="PTHR42781:SF4">
    <property type="entry name" value="SPERMIDINE_PUTRESCINE IMPORT ATP-BINDING PROTEIN POTA"/>
    <property type="match status" value="1"/>
</dbReference>
<dbReference type="STRING" id="1173584.SAMN05444851_2576"/>
<dbReference type="InterPro" id="IPR027417">
    <property type="entry name" value="P-loop_NTPase"/>
</dbReference>
<name>A0A1I0QHE5_9RHOB</name>
<comment type="catalytic activity">
    <reaction evidence="7">
        <text>ATP + H2O + polyamine-[polyamine-binding protein]Side 1 = ADP + phosphate + polyamineSide 2 + [polyamine-binding protein]Side 1.</text>
        <dbReference type="EC" id="7.6.2.11"/>
    </reaction>
</comment>
<sequence>MNDGTQIAVDVRDAVKRYGEFTALQKISLGIRDNEFFTLLGPSGCGKTTLLRMIAGFEDVTEGAIFLYGDEIVSLPPHHRPVNTVFQNYALFPHMTVLDNVGFGLEMRGASKSDARSKAGEMLELVQLTQFAARKPSQLSGGQQQRVALARALAPSPKVLLLDEPLSALDLKLRKSMQIELKHIQRETGITFIFVTHDQEEALTMSDRIAVMSAGSMQQLGDPKDIYERPRNMFVADFIGETNLLEVSVDAINNGRAICHLGGGHELTCNAVDEVSVGSRVHMSVRPERLFLSEEPTESESLKGTVVENIFIGTDITTMIDLHEGPDFTVRTSNSDRGIKRIFDPGAEVYVNMEAGSARLLVD</sequence>
<dbReference type="CDD" id="cd03300">
    <property type="entry name" value="ABC_PotA_N"/>
    <property type="match status" value="1"/>
</dbReference>
<dbReference type="Proteomes" id="UP000199650">
    <property type="component" value="Unassembled WGS sequence"/>
</dbReference>
<dbReference type="PROSITE" id="PS00211">
    <property type="entry name" value="ABC_TRANSPORTER_1"/>
    <property type="match status" value="1"/>
</dbReference>
<dbReference type="InterPro" id="IPR008995">
    <property type="entry name" value="Mo/tungstate-bd_C_term_dom"/>
</dbReference>
<proteinExistence type="inferred from homology"/>
<dbReference type="RefSeq" id="WP_091431113.1">
    <property type="nucleotide sequence ID" value="NZ_FOJB01000001.1"/>
</dbReference>
<keyword evidence="5 7" id="KW-1278">Translocase</keyword>
<keyword evidence="4 7" id="KW-0067">ATP-binding</keyword>
<dbReference type="PROSITE" id="PS50893">
    <property type="entry name" value="ABC_TRANSPORTER_2"/>
    <property type="match status" value="1"/>
</dbReference>
<feature type="domain" description="ABC transporter" evidence="8">
    <location>
        <begin position="9"/>
        <end position="239"/>
    </location>
</feature>
<gene>
    <name evidence="7" type="primary">potA</name>
    <name evidence="9" type="ORF">SAMN05444851_2576</name>
</gene>
<keyword evidence="3 7" id="KW-0547">Nucleotide-binding</keyword>
<evidence type="ECO:0000256" key="5">
    <source>
        <dbReference type="ARBA" id="ARBA00022967"/>
    </source>
</evidence>
<comment type="similarity">
    <text evidence="7">Belongs to the ABC transporter superfamily. Spermidine/putrescine importer (TC 3.A.1.11.1) family.</text>
</comment>
<evidence type="ECO:0000256" key="4">
    <source>
        <dbReference type="ARBA" id="ARBA00022840"/>
    </source>
</evidence>
<comment type="function">
    <text evidence="7">Part of the ABC transporter complex PotABCD involved in spermidine/putrescine import. Responsible for energy coupling to the transport system.</text>
</comment>
<keyword evidence="6 7" id="KW-0472">Membrane</keyword>
<dbReference type="Gene3D" id="2.40.50.100">
    <property type="match status" value="1"/>
</dbReference>
<dbReference type="InterPro" id="IPR017879">
    <property type="entry name" value="PotA_ATP-bd"/>
</dbReference>
<evidence type="ECO:0000259" key="8">
    <source>
        <dbReference type="PROSITE" id="PS50893"/>
    </source>
</evidence>
<dbReference type="Pfam" id="PF00005">
    <property type="entry name" value="ABC_tran"/>
    <property type="match status" value="1"/>
</dbReference>
<dbReference type="Pfam" id="PF08402">
    <property type="entry name" value="TOBE_2"/>
    <property type="match status" value="1"/>
</dbReference>
<accession>A0A1I0QHE5</accession>
<dbReference type="SUPFAM" id="SSF52540">
    <property type="entry name" value="P-loop containing nucleoside triphosphate hydrolases"/>
    <property type="match status" value="1"/>
</dbReference>
<dbReference type="GO" id="GO:0015594">
    <property type="term" value="F:ABC-type putrescine transporter activity"/>
    <property type="evidence" value="ECO:0007669"/>
    <property type="project" value="InterPro"/>
</dbReference>
<dbReference type="NCBIfam" id="TIGR01187">
    <property type="entry name" value="potA"/>
    <property type="match status" value="1"/>
</dbReference>
<dbReference type="InterPro" id="IPR003593">
    <property type="entry name" value="AAA+_ATPase"/>
</dbReference>
<dbReference type="EC" id="7.6.2.11" evidence="7"/>
<dbReference type="EMBL" id="FOJB01000001">
    <property type="protein sequence ID" value="SEW26575.1"/>
    <property type="molecule type" value="Genomic_DNA"/>
</dbReference>
<dbReference type="GO" id="GO:0005524">
    <property type="term" value="F:ATP binding"/>
    <property type="evidence" value="ECO:0007669"/>
    <property type="project" value="UniProtKB-KW"/>
</dbReference>
<dbReference type="FunFam" id="3.40.50.300:FF:000133">
    <property type="entry name" value="Spermidine/putrescine import ATP-binding protein PotA"/>
    <property type="match status" value="1"/>
</dbReference>
<dbReference type="PANTHER" id="PTHR42781">
    <property type="entry name" value="SPERMIDINE/PUTRESCINE IMPORT ATP-BINDING PROTEIN POTA"/>
    <property type="match status" value="1"/>
</dbReference>
<comment type="subunit">
    <text evidence="7">The complex is composed of two ATP-binding proteins (PotA), two transmembrane proteins (PotB and PotC) and a solute-binding protein (PotD).</text>
</comment>
<dbReference type="SMART" id="SM00382">
    <property type="entry name" value="AAA"/>
    <property type="match status" value="1"/>
</dbReference>
<dbReference type="InterPro" id="IPR017871">
    <property type="entry name" value="ABC_transporter-like_CS"/>
</dbReference>